<dbReference type="SUPFAM" id="SSF48208">
    <property type="entry name" value="Six-hairpin glycosidases"/>
    <property type="match status" value="1"/>
</dbReference>
<dbReference type="OrthoDB" id="258246at2"/>
<keyword evidence="4" id="KW-1185">Reference proteome</keyword>
<sequence length="380" mass="43621">MKFKLKHVIIVLLVSGFRLPVLGNDPAPPVSIFRPSEILNIMHRVADWQLDSWKTKGFSYGKTDWIHASCYTGLYAMGSLEGGEKYLRVLVDIGEDMNWNTGRRRFYADDYCIGQTYAQLYGRYGEEKMIEPFTRQADSIIGKPNKESLSWKNDIQYREWAWCDALFMGPPALAYLSTVTGKSEYLNTASTLWWKTTDFLYDPEEHLFFRDERYFDKREKNGAKIFWSRGNGWVVGGMVRVLENMPSDHPDRPKFEMLYKTMMKRLADLQQPDGSWRTSLLDPESFPVKEMSGTGFFCYAFAWGLNHGMLDKDTYFPVVAKAWKVLNSAVTKDGKLGYVQPVGASPAQVNADSTEVYGVGAFLLAGSELYRYMKEHPQDK</sequence>
<dbReference type="RefSeq" id="WP_072318303.1">
    <property type="nucleotide sequence ID" value="NZ_FPJE01000018.1"/>
</dbReference>
<gene>
    <name evidence="3" type="ORF">SAMN02927921_03109</name>
</gene>
<dbReference type="InterPro" id="IPR012341">
    <property type="entry name" value="6hp_glycosidase-like_sf"/>
</dbReference>
<evidence type="ECO:0000256" key="1">
    <source>
        <dbReference type="ARBA" id="ARBA00022801"/>
    </source>
</evidence>
<name>A0A1K1R3A3_9FLAO</name>
<dbReference type="Proteomes" id="UP000182248">
    <property type="component" value="Unassembled WGS sequence"/>
</dbReference>
<dbReference type="PANTHER" id="PTHR33886:SF8">
    <property type="entry name" value="UNSATURATED RHAMNOGALACTURONAN HYDROLASE (EUROFUNG)"/>
    <property type="match status" value="1"/>
</dbReference>
<dbReference type="PANTHER" id="PTHR33886">
    <property type="entry name" value="UNSATURATED RHAMNOGALACTURONAN HYDROLASE (EUROFUNG)"/>
    <property type="match status" value="1"/>
</dbReference>
<keyword evidence="2" id="KW-0732">Signal</keyword>
<evidence type="ECO:0000313" key="3">
    <source>
        <dbReference type="EMBL" id="SFW66339.1"/>
    </source>
</evidence>
<proteinExistence type="predicted"/>
<dbReference type="InterPro" id="IPR010905">
    <property type="entry name" value="Glyco_hydro_88"/>
</dbReference>
<dbReference type="EMBL" id="FPJE01000018">
    <property type="protein sequence ID" value="SFW66339.1"/>
    <property type="molecule type" value="Genomic_DNA"/>
</dbReference>
<reference evidence="3 4" key="1">
    <citation type="submission" date="2016-11" db="EMBL/GenBank/DDBJ databases">
        <authorList>
            <person name="Jaros S."/>
            <person name="Januszkiewicz K."/>
            <person name="Wedrychowicz H."/>
        </authorList>
    </citation>
    <scope>NUCLEOTIDE SEQUENCE [LARGE SCALE GENOMIC DNA]</scope>
    <source>
        <strain evidence="3 4">CGMCC 1.12145</strain>
    </source>
</reference>
<dbReference type="Pfam" id="PF07470">
    <property type="entry name" value="Glyco_hydro_88"/>
    <property type="match status" value="1"/>
</dbReference>
<organism evidence="3 4">
    <name type="scientific">Sinomicrobium oceani</name>
    <dbReference type="NCBI Taxonomy" id="1150368"/>
    <lineage>
        <taxon>Bacteria</taxon>
        <taxon>Pseudomonadati</taxon>
        <taxon>Bacteroidota</taxon>
        <taxon>Flavobacteriia</taxon>
        <taxon>Flavobacteriales</taxon>
        <taxon>Flavobacteriaceae</taxon>
        <taxon>Sinomicrobium</taxon>
    </lineage>
</organism>
<protein>
    <submittedName>
        <fullName evidence="3">Rhamnogalacturonyl hydrolase YesR</fullName>
    </submittedName>
</protein>
<dbReference type="Gene3D" id="1.50.10.10">
    <property type="match status" value="1"/>
</dbReference>
<dbReference type="STRING" id="1150368.SAMN02927921_03109"/>
<evidence type="ECO:0000313" key="4">
    <source>
        <dbReference type="Proteomes" id="UP000182248"/>
    </source>
</evidence>
<evidence type="ECO:0000256" key="2">
    <source>
        <dbReference type="SAM" id="SignalP"/>
    </source>
</evidence>
<feature type="signal peptide" evidence="2">
    <location>
        <begin position="1"/>
        <end position="23"/>
    </location>
</feature>
<feature type="chain" id="PRO_5012182332" evidence="2">
    <location>
        <begin position="24"/>
        <end position="380"/>
    </location>
</feature>
<dbReference type="AlphaFoldDB" id="A0A1K1R3A3"/>
<dbReference type="InterPro" id="IPR052043">
    <property type="entry name" value="PolySaccharide_Degr_Enz"/>
</dbReference>
<dbReference type="GO" id="GO:0005975">
    <property type="term" value="P:carbohydrate metabolic process"/>
    <property type="evidence" value="ECO:0007669"/>
    <property type="project" value="InterPro"/>
</dbReference>
<accession>A0A1K1R3A3</accession>
<dbReference type="InterPro" id="IPR008928">
    <property type="entry name" value="6-hairpin_glycosidase_sf"/>
</dbReference>
<dbReference type="GO" id="GO:0016787">
    <property type="term" value="F:hydrolase activity"/>
    <property type="evidence" value="ECO:0007669"/>
    <property type="project" value="UniProtKB-KW"/>
</dbReference>
<keyword evidence="1 3" id="KW-0378">Hydrolase</keyword>